<dbReference type="InterPro" id="IPR017582">
    <property type="entry name" value="SelU"/>
</dbReference>
<dbReference type="EMBL" id="JAPDPJ010000018">
    <property type="protein sequence ID" value="MCW3786717.1"/>
    <property type="molecule type" value="Genomic_DNA"/>
</dbReference>
<feature type="domain" description="Rhodanese" evidence="2">
    <location>
        <begin position="12"/>
        <end position="134"/>
    </location>
</feature>
<dbReference type="NCBIfam" id="NF008750">
    <property type="entry name" value="PRK11784.1-2"/>
    <property type="match status" value="1"/>
</dbReference>
<comment type="caution">
    <text evidence="3">The sequence shown here is derived from an EMBL/GenBank/DDBJ whole genome shotgun (WGS) entry which is preliminary data.</text>
</comment>
<gene>
    <name evidence="3" type="primary">mnmH</name>
    <name evidence="3" type="ORF">OM075_09580</name>
</gene>
<dbReference type="InterPro" id="IPR036873">
    <property type="entry name" value="Rhodanese-like_dom_sf"/>
</dbReference>
<reference evidence="3" key="1">
    <citation type="submission" date="2022-10" db="EMBL/GenBank/DDBJ databases">
        <authorList>
            <person name="Yu W.X."/>
        </authorList>
    </citation>
    <scope>NUCLEOTIDE SEQUENCE</scope>
    <source>
        <strain evidence="3">AAT</strain>
    </source>
</reference>
<dbReference type="Gene3D" id="3.40.50.300">
    <property type="entry name" value="P-loop containing nucleotide triphosphate hydrolases"/>
    <property type="match status" value="1"/>
</dbReference>
<dbReference type="SMART" id="SM00450">
    <property type="entry name" value="RHOD"/>
    <property type="match status" value="1"/>
</dbReference>
<sequence>MTDINIQTYYQKYEELPIIDVRSPGEYSKGHIPGAYSIPLFDNDERAHIGTVYKQQSKEDAIELGYKYVTPKLQWYVDEALKVAPNKTVVVHCWRGGMRSHSFAKHLEENGFNDVLVIDKGYKSFRNYVLSSFDIQAELKVLGGYTGSGKTYILKSLANAGCQVVDLECLANHKGSAFGAIGEKEQPSVEHFENMLFDKWRKLDYNKPIYIEDESHNIGKVKLPMNLYTQIRNADLFFLEVPKEMRANILVKDYAGVNNELLKKGILNISKRLGGYVTNLALEALEKNDYFQVAMFTLNYYDKSYMRGMLRRDNNKVFKIELSDADPETNAAYIKNIVEEYFDK</sequence>
<dbReference type="GO" id="GO:0002098">
    <property type="term" value="P:tRNA wobble uridine modification"/>
    <property type="evidence" value="ECO:0007669"/>
    <property type="project" value="InterPro"/>
</dbReference>
<dbReference type="SUPFAM" id="SSF52540">
    <property type="entry name" value="P-loop containing nucleoside triphosphate hydrolases"/>
    <property type="match status" value="1"/>
</dbReference>
<dbReference type="InterPro" id="IPR001763">
    <property type="entry name" value="Rhodanese-like_dom"/>
</dbReference>
<proteinExistence type="predicted"/>
<dbReference type="InterPro" id="IPR058840">
    <property type="entry name" value="AAA_SelU"/>
</dbReference>
<evidence type="ECO:0000259" key="2">
    <source>
        <dbReference type="PROSITE" id="PS50206"/>
    </source>
</evidence>
<dbReference type="RefSeq" id="WP_301190282.1">
    <property type="nucleotide sequence ID" value="NZ_JAPDPJ010000018.1"/>
</dbReference>
<dbReference type="PANTHER" id="PTHR30401:SF0">
    <property type="entry name" value="TRNA 2-SELENOURIDINE SYNTHASE"/>
    <property type="match status" value="1"/>
</dbReference>
<dbReference type="AlphaFoldDB" id="A0AAE3M4J3"/>
<dbReference type="Pfam" id="PF00581">
    <property type="entry name" value="Rhodanese"/>
    <property type="match status" value="1"/>
</dbReference>
<dbReference type="Proteomes" id="UP001209229">
    <property type="component" value="Unassembled WGS sequence"/>
</dbReference>
<dbReference type="InterPro" id="IPR027417">
    <property type="entry name" value="P-loop_NTPase"/>
</dbReference>
<keyword evidence="4" id="KW-1185">Reference proteome</keyword>
<keyword evidence="1" id="KW-0711">Selenium</keyword>
<evidence type="ECO:0000313" key="3">
    <source>
        <dbReference type="EMBL" id="MCW3786717.1"/>
    </source>
</evidence>
<accession>A0AAE3M4J3</accession>
<dbReference type="NCBIfam" id="TIGR03167">
    <property type="entry name" value="tRNA_sel_U_synt"/>
    <property type="match status" value="1"/>
</dbReference>
<dbReference type="PROSITE" id="PS50206">
    <property type="entry name" value="RHODANESE_3"/>
    <property type="match status" value="1"/>
</dbReference>
<organism evidence="3 4">
    <name type="scientific">Plebeiibacterium sediminum</name>
    <dbReference type="NCBI Taxonomy" id="2992112"/>
    <lineage>
        <taxon>Bacteria</taxon>
        <taxon>Pseudomonadati</taxon>
        <taxon>Bacteroidota</taxon>
        <taxon>Bacteroidia</taxon>
        <taxon>Marinilabiliales</taxon>
        <taxon>Marinilabiliaceae</taxon>
        <taxon>Plebeiibacterium</taxon>
    </lineage>
</organism>
<dbReference type="EC" id="2.5.1.-" evidence="3"/>
<dbReference type="GO" id="GO:0043828">
    <property type="term" value="F:tRNA 2-selenouridine synthase activity"/>
    <property type="evidence" value="ECO:0007669"/>
    <property type="project" value="InterPro"/>
</dbReference>
<dbReference type="PANTHER" id="PTHR30401">
    <property type="entry name" value="TRNA 2-SELENOURIDINE SYNTHASE"/>
    <property type="match status" value="1"/>
</dbReference>
<evidence type="ECO:0000256" key="1">
    <source>
        <dbReference type="ARBA" id="ARBA00023266"/>
    </source>
</evidence>
<evidence type="ECO:0000313" key="4">
    <source>
        <dbReference type="Proteomes" id="UP001209229"/>
    </source>
</evidence>
<dbReference type="Pfam" id="PF26341">
    <property type="entry name" value="AAA_SelU"/>
    <property type="match status" value="1"/>
</dbReference>
<dbReference type="SUPFAM" id="SSF52821">
    <property type="entry name" value="Rhodanese/Cell cycle control phosphatase"/>
    <property type="match status" value="1"/>
</dbReference>
<protein>
    <submittedName>
        <fullName evidence="3">tRNA 2-selenouridine(34) synthase MnmH</fullName>
        <ecNumber evidence="3">2.5.1.-</ecNumber>
    </submittedName>
</protein>
<keyword evidence="3" id="KW-0808">Transferase</keyword>
<dbReference type="Gene3D" id="3.40.250.10">
    <property type="entry name" value="Rhodanese-like domain"/>
    <property type="match status" value="1"/>
</dbReference>
<name>A0AAE3M4J3_9BACT</name>